<organism evidence="2 3">
    <name type="scientific">Symbiodinium microadriaticum</name>
    <name type="common">Dinoflagellate</name>
    <name type="synonym">Zooxanthella microadriatica</name>
    <dbReference type="NCBI Taxonomy" id="2951"/>
    <lineage>
        <taxon>Eukaryota</taxon>
        <taxon>Sar</taxon>
        <taxon>Alveolata</taxon>
        <taxon>Dinophyceae</taxon>
        <taxon>Suessiales</taxon>
        <taxon>Symbiodiniaceae</taxon>
        <taxon>Symbiodinium</taxon>
    </lineage>
</organism>
<protein>
    <submittedName>
        <fullName evidence="2">Uncharacterized protein</fullName>
    </submittedName>
</protein>
<keyword evidence="3" id="KW-1185">Reference proteome</keyword>
<name>A0A1Q9EUR2_SYMMI</name>
<gene>
    <name evidence="2" type="ORF">AK812_SmicGene5045</name>
</gene>
<feature type="region of interest" description="Disordered" evidence="1">
    <location>
        <begin position="1"/>
        <end position="20"/>
    </location>
</feature>
<sequence>MENSMYIDPGQSKKKEKPPALQPELEMLESQDRFADYMDFAQIARSVSLRTATSNFIYSMAASGPKSFEVLHVDFGFMLCGAPGGKDFRSAIQDGMKAVRAHAQEL</sequence>
<evidence type="ECO:0000313" key="3">
    <source>
        <dbReference type="Proteomes" id="UP000186817"/>
    </source>
</evidence>
<dbReference type="Proteomes" id="UP000186817">
    <property type="component" value="Unassembled WGS sequence"/>
</dbReference>
<proteinExistence type="predicted"/>
<reference evidence="2 3" key="1">
    <citation type="submission" date="2016-02" db="EMBL/GenBank/DDBJ databases">
        <title>Genome analysis of coral dinoflagellate symbionts highlights evolutionary adaptations to a symbiotic lifestyle.</title>
        <authorList>
            <person name="Aranda M."/>
            <person name="Li Y."/>
            <person name="Liew Y.J."/>
            <person name="Baumgarten S."/>
            <person name="Simakov O."/>
            <person name="Wilson M."/>
            <person name="Piel J."/>
            <person name="Ashoor H."/>
            <person name="Bougouffa S."/>
            <person name="Bajic V.B."/>
            <person name="Ryu T."/>
            <person name="Ravasi T."/>
            <person name="Bayer T."/>
            <person name="Micklem G."/>
            <person name="Kim H."/>
            <person name="Bhak J."/>
            <person name="Lajeunesse T.C."/>
            <person name="Voolstra C.R."/>
        </authorList>
    </citation>
    <scope>NUCLEOTIDE SEQUENCE [LARGE SCALE GENOMIC DNA]</scope>
    <source>
        <strain evidence="2 3">CCMP2467</strain>
    </source>
</reference>
<evidence type="ECO:0000313" key="2">
    <source>
        <dbReference type="EMBL" id="OLQ11176.1"/>
    </source>
</evidence>
<accession>A0A1Q9EUR2</accession>
<comment type="caution">
    <text evidence="2">The sequence shown here is derived from an EMBL/GenBank/DDBJ whole genome shotgun (WGS) entry which is preliminary data.</text>
</comment>
<dbReference type="AlphaFoldDB" id="A0A1Q9EUR2"/>
<evidence type="ECO:0000256" key="1">
    <source>
        <dbReference type="SAM" id="MobiDB-lite"/>
    </source>
</evidence>
<dbReference type="EMBL" id="LSRX01000064">
    <property type="protein sequence ID" value="OLQ11176.1"/>
    <property type="molecule type" value="Genomic_DNA"/>
</dbReference>